<comment type="subunit">
    <text evidence="2">Homotetramer.</text>
</comment>
<dbReference type="InterPro" id="IPR000424">
    <property type="entry name" value="Primosome_PriB/ssb"/>
</dbReference>
<evidence type="ECO:0000256" key="4">
    <source>
        <dbReference type="SAM" id="MobiDB-lite"/>
    </source>
</evidence>
<evidence type="ECO:0000256" key="2">
    <source>
        <dbReference type="HAMAP-Rule" id="MF_00984"/>
    </source>
</evidence>
<proteinExistence type="inferred from homology"/>
<gene>
    <name evidence="5" type="ORF">O0235_08460</name>
</gene>
<accession>A0ABY7M3S0</accession>
<evidence type="ECO:0000256" key="3">
    <source>
        <dbReference type="RuleBase" id="RU000524"/>
    </source>
</evidence>
<dbReference type="NCBIfam" id="TIGR00621">
    <property type="entry name" value="ssb"/>
    <property type="match status" value="1"/>
</dbReference>
<comment type="caution">
    <text evidence="2">Lacks conserved residue(s) required for the propagation of feature annotation.</text>
</comment>
<dbReference type="Gene3D" id="2.40.50.140">
    <property type="entry name" value="Nucleic acid-binding proteins"/>
    <property type="match status" value="1"/>
</dbReference>
<reference evidence="5 6" key="1">
    <citation type="journal article" date="2023" name="ISME J.">
        <title>Thermophilic Dehalococcoidia with unusual traits shed light on an unexpected past.</title>
        <authorList>
            <person name="Palmer M."/>
            <person name="Covington J.K."/>
            <person name="Zhou E.M."/>
            <person name="Thomas S.C."/>
            <person name="Habib N."/>
            <person name="Seymour C.O."/>
            <person name="Lai D."/>
            <person name="Johnston J."/>
            <person name="Hashimi A."/>
            <person name="Jiao J.Y."/>
            <person name="Muok A.R."/>
            <person name="Liu L."/>
            <person name="Xian W.D."/>
            <person name="Zhi X.Y."/>
            <person name="Li M.M."/>
            <person name="Silva L.P."/>
            <person name="Bowen B.P."/>
            <person name="Louie K."/>
            <person name="Briegel A."/>
            <person name="Pett-Ridge J."/>
            <person name="Weber P.K."/>
            <person name="Tocheva E.I."/>
            <person name="Woyke T."/>
            <person name="Northen T.R."/>
            <person name="Mayali X."/>
            <person name="Li W.J."/>
            <person name="Hedlund B.P."/>
        </authorList>
    </citation>
    <scope>NUCLEOTIDE SEQUENCE [LARGE SCALE GENOMIC DNA]</scope>
    <source>
        <strain evidence="5 6">YIM 72310</strain>
    </source>
</reference>
<dbReference type="PANTHER" id="PTHR10302:SF0">
    <property type="entry name" value="SINGLE-STRANDED DNA-BINDING PROTEIN, MITOCHONDRIAL"/>
    <property type="match status" value="1"/>
</dbReference>
<dbReference type="GO" id="GO:0003677">
    <property type="term" value="F:DNA binding"/>
    <property type="evidence" value="ECO:0007669"/>
    <property type="project" value="UniProtKB-KW"/>
</dbReference>
<feature type="region of interest" description="Disordered" evidence="4">
    <location>
        <begin position="108"/>
        <end position="162"/>
    </location>
</feature>
<sequence>MAGLNKILLIGNAGRDAELRYLSTGTPQCQFSLAVNNRRKNQQTGEWEDQTEWFNIVVWGDTAERVSQYITKGKQLFIEGRVQTRSWEDDQGQKHYRTEVIAQTLQLLGGPRDQPAGDDWGTGGSSRSRFAARGDVDEPGFGRPRGGSIPREDVDVDDLPFE</sequence>
<dbReference type="SUPFAM" id="SSF50249">
    <property type="entry name" value="Nucleic acid-binding proteins"/>
    <property type="match status" value="1"/>
</dbReference>
<dbReference type="Pfam" id="PF00436">
    <property type="entry name" value="SSB"/>
    <property type="match status" value="1"/>
</dbReference>
<organism evidence="5 6">
    <name type="scientific">Tepidiforma flava</name>
    <dbReference type="NCBI Taxonomy" id="3004094"/>
    <lineage>
        <taxon>Bacteria</taxon>
        <taxon>Bacillati</taxon>
        <taxon>Chloroflexota</taxon>
        <taxon>Tepidiformia</taxon>
        <taxon>Tepidiformales</taxon>
        <taxon>Tepidiformaceae</taxon>
        <taxon>Tepidiforma</taxon>
    </lineage>
</organism>
<dbReference type="InterPro" id="IPR011344">
    <property type="entry name" value="ssDNA-bd"/>
</dbReference>
<keyword evidence="1 2" id="KW-0238">DNA-binding</keyword>
<dbReference type="InterPro" id="IPR012340">
    <property type="entry name" value="NA-bd_OB-fold"/>
</dbReference>
<evidence type="ECO:0000313" key="6">
    <source>
        <dbReference type="Proteomes" id="UP001212803"/>
    </source>
</evidence>
<dbReference type="PANTHER" id="PTHR10302">
    <property type="entry name" value="SINGLE-STRANDED DNA-BINDING PROTEIN"/>
    <property type="match status" value="1"/>
</dbReference>
<dbReference type="EMBL" id="CP115149">
    <property type="protein sequence ID" value="WBL34827.1"/>
    <property type="molecule type" value="Genomic_DNA"/>
</dbReference>
<dbReference type="PROSITE" id="PS50935">
    <property type="entry name" value="SSB"/>
    <property type="match status" value="1"/>
</dbReference>
<name>A0ABY7M3S0_9CHLR</name>
<evidence type="ECO:0000313" key="5">
    <source>
        <dbReference type="EMBL" id="WBL34827.1"/>
    </source>
</evidence>
<dbReference type="CDD" id="cd04496">
    <property type="entry name" value="SSB_OBF"/>
    <property type="match status" value="1"/>
</dbReference>
<protein>
    <recommendedName>
        <fullName evidence="2 3">Single-stranded DNA-binding protein</fullName>
        <shortName evidence="2">SSB</shortName>
    </recommendedName>
</protein>
<keyword evidence="6" id="KW-1185">Reference proteome</keyword>
<dbReference type="RefSeq" id="WP_270055355.1">
    <property type="nucleotide sequence ID" value="NZ_CP115149.1"/>
</dbReference>
<evidence type="ECO:0000256" key="1">
    <source>
        <dbReference type="ARBA" id="ARBA00023125"/>
    </source>
</evidence>
<dbReference type="Proteomes" id="UP001212803">
    <property type="component" value="Chromosome"/>
</dbReference>
<dbReference type="HAMAP" id="MF_00984">
    <property type="entry name" value="SSB"/>
    <property type="match status" value="1"/>
</dbReference>